<protein>
    <submittedName>
        <fullName evidence="1">Uncharacterized protein</fullName>
    </submittedName>
</protein>
<reference evidence="1 2" key="1">
    <citation type="journal article" date="2018" name="BMC Genomics">
        <title>Genomic comparison of Trypanosoma conorhini and Trypanosoma rangeli to Trypanosoma cruzi strains of high and low virulence.</title>
        <authorList>
            <person name="Bradwell K.R."/>
            <person name="Koparde V.N."/>
            <person name="Matveyev A.V."/>
            <person name="Serrano M.G."/>
            <person name="Alves J.M."/>
            <person name="Parikh H."/>
            <person name="Huang B."/>
            <person name="Lee V."/>
            <person name="Espinosa-Alvarez O."/>
            <person name="Ortiz P.A."/>
            <person name="Costa-Martins A.G."/>
            <person name="Teixeira M.M."/>
            <person name="Buck G.A."/>
        </authorList>
    </citation>
    <scope>NUCLEOTIDE SEQUENCE [LARGE SCALE GENOMIC DNA]</scope>
    <source>
        <strain evidence="1 2">AM80</strain>
    </source>
</reference>
<dbReference type="GeneID" id="40334517"/>
<name>A0A422MNL4_TRYRA</name>
<sequence length="99" mass="10299">MRCRGGALRGGWPKKEMQKNVCFSVGGAVAAEWGCCFCSCSGEYAAALFLLAASGANVLASDNLRVPPPRRLKEAEVSAAAFAGCAPCGPVVWQTVYIA</sequence>
<proteinExistence type="predicted"/>
<accession>A0A422MNL4</accession>
<dbReference type="AlphaFoldDB" id="A0A422MNL4"/>
<feature type="non-terminal residue" evidence="1">
    <location>
        <position position="99"/>
    </location>
</feature>
<dbReference type="Proteomes" id="UP000283634">
    <property type="component" value="Unassembled WGS sequence"/>
</dbReference>
<comment type="caution">
    <text evidence="1">The sequence shown here is derived from an EMBL/GenBank/DDBJ whole genome shotgun (WGS) entry which is preliminary data.</text>
</comment>
<evidence type="ECO:0000313" key="2">
    <source>
        <dbReference type="Proteomes" id="UP000283634"/>
    </source>
</evidence>
<evidence type="ECO:0000313" key="1">
    <source>
        <dbReference type="EMBL" id="RNE94802.1"/>
    </source>
</evidence>
<keyword evidence="2" id="KW-1185">Reference proteome</keyword>
<dbReference type="RefSeq" id="XP_029232964.1">
    <property type="nucleotide sequence ID" value="XM_029387196.1"/>
</dbReference>
<organism evidence="1 2">
    <name type="scientific">Trypanosoma rangeli</name>
    <dbReference type="NCBI Taxonomy" id="5698"/>
    <lineage>
        <taxon>Eukaryota</taxon>
        <taxon>Discoba</taxon>
        <taxon>Euglenozoa</taxon>
        <taxon>Kinetoplastea</taxon>
        <taxon>Metakinetoplastina</taxon>
        <taxon>Trypanosomatida</taxon>
        <taxon>Trypanosomatidae</taxon>
        <taxon>Trypanosoma</taxon>
        <taxon>Herpetosoma</taxon>
    </lineage>
</organism>
<dbReference type="EMBL" id="MKGL01001068">
    <property type="protein sequence ID" value="RNE94802.1"/>
    <property type="molecule type" value="Genomic_DNA"/>
</dbReference>
<gene>
    <name evidence="1" type="ORF">TraAM80_10584</name>
</gene>